<organism evidence="3 4">
    <name type="scientific">Paenibacillus provencensis</name>
    <dbReference type="NCBI Taxonomy" id="441151"/>
    <lineage>
        <taxon>Bacteria</taxon>
        <taxon>Bacillati</taxon>
        <taxon>Bacillota</taxon>
        <taxon>Bacilli</taxon>
        <taxon>Bacillales</taxon>
        <taxon>Paenibacillaceae</taxon>
        <taxon>Paenibacillus</taxon>
    </lineage>
</organism>
<sequence length="115" mass="13359">MIGIAHSSEDLIILEAECRVSPRKSFEKWREVVESTSYPWLSKELNILPELKSIVRSQTENQLRQMEVEAIQNTRILQDNEHRYLQLMELSPVGFFTVIHGRIIYCNSEAAQQLG</sequence>
<evidence type="ECO:0000313" key="3">
    <source>
        <dbReference type="EMBL" id="MFD1130188.1"/>
    </source>
</evidence>
<dbReference type="RefSeq" id="WP_251582801.1">
    <property type="nucleotide sequence ID" value="NZ_JBHTKX010000002.1"/>
</dbReference>
<evidence type="ECO:0000259" key="1">
    <source>
        <dbReference type="Pfam" id="PF00360"/>
    </source>
</evidence>
<dbReference type="Proteomes" id="UP001597169">
    <property type="component" value="Unassembled WGS sequence"/>
</dbReference>
<dbReference type="Pfam" id="PF00360">
    <property type="entry name" value="PHY"/>
    <property type="match status" value="1"/>
</dbReference>
<dbReference type="InterPro" id="IPR043150">
    <property type="entry name" value="Phytochrome_PHY_sf"/>
</dbReference>
<dbReference type="EMBL" id="JBHTKX010000002">
    <property type="protein sequence ID" value="MFD1130188.1"/>
    <property type="molecule type" value="Genomic_DNA"/>
</dbReference>
<dbReference type="Pfam" id="PF13188">
    <property type="entry name" value="PAS_8"/>
    <property type="match status" value="1"/>
</dbReference>
<dbReference type="SUPFAM" id="SSF55781">
    <property type="entry name" value="GAF domain-like"/>
    <property type="match status" value="1"/>
</dbReference>
<proteinExistence type="predicted"/>
<dbReference type="InterPro" id="IPR000014">
    <property type="entry name" value="PAS"/>
</dbReference>
<dbReference type="SUPFAM" id="SSF55785">
    <property type="entry name" value="PYP-like sensor domain (PAS domain)"/>
    <property type="match status" value="1"/>
</dbReference>
<comment type="caution">
    <text evidence="3">The sequence shown here is derived from an EMBL/GenBank/DDBJ whole genome shotgun (WGS) entry which is preliminary data.</text>
</comment>
<protein>
    <submittedName>
        <fullName evidence="3">PAS domain-containing protein</fullName>
    </submittedName>
</protein>
<dbReference type="InterPro" id="IPR035965">
    <property type="entry name" value="PAS-like_dom_sf"/>
</dbReference>
<keyword evidence="4" id="KW-1185">Reference proteome</keyword>
<feature type="domain" description="Phytochrome central region" evidence="1">
    <location>
        <begin position="16"/>
        <end position="60"/>
    </location>
</feature>
<gene>
    <name evidence="3" type="ORF">ACFQ3J_18650</name>
</gene>
<evidence type="ECO:0000313" key="4">
    <source>
        <dbReference type="Proteomes" id="UP001597169"/>
    </source>
</evidence>
<accession>A0ABW3PUB8</accession>
<name>A0ABW3PUB8_9BACL</name>
<dbReference type="InterPro" id="IPR013515">
    <property type="entry name" value="Phytochrome_cen-reg"/>
</dbReference>
<dbReference type="Gene3D" id="3.30.450.270">
    <property type="match status" value="1"/>
</dbReference>
<evidence type="ECO:0000259" key="2">
    <source>
        <dbReference type="Pfam" id="PF13188"/>
    </source>
</evidence>
<feature type="domain" description="PAS" evidence="2">
    <location>
        <begin position="83"/>
        <end position="115"/>
    </location>
</feature>
<reference evidence="4" key="1">
    <citation type="journal article" date="2019" name="Int. J. Syst. Evol. Microbiol.">
        <title>The Global Catalogue of Microorganisms (GCM) 10K type strain sequencing project: providing services to taxonomists for standard genome sequencing and annotation.</title>
        <authorList>
            <consortium name="The Broad Institute Genomics Platform"/>
            <consortium name="The Broad Institute Genome Sequencing Center for Infectious Disease"/>
            <person name="Wu L."/>
            <person name="Ma J."/>
        </authorList>
    </citation>
    <scope>NUCLEOTIDE SEQUENCE [LARGE SCALE GENOMIC DNA]</scope>
    <source>
        <strain evidence="4">CCUG 53519</strain>
    </source>
</reference>